<comment type="caution">
    <text evidence="2">The sequence shown here is derived from an EMBL/GenBank/DDBJ whole genome shotgun (WGS) entry which is preliminary data.</text>
</comment>
<gene>
    <name evidence="2" type="ORF">CR513_20311</name>
</gene>
<protein>
    <submittedName>
        <fullName evidence="2">Uncharacterized protein</fullName>
    </submittedName>
</protein>
<dbReference type="EMBL" id="QJKJ01003762">
    <property type="protein sequence ID" value="RDX96970.1"/>
    <property type="molecule type" value="Genomic_DNA"/>
</dbReference>
<name>A0A371H2E5_MUCPR</name>
<dbReference type="Proteomes" id="UP000257109">
    <property type="component" value="Unassembled WGS sequence"/>
</dbReference>
<keyword evidence="3" id="KW-1185">Reference proteome</keyword>
<feature type="non-terminal residue" evidence="2">
    <location>
        <position position="1"/>
    </location>
</feature>
<feature type="region of interest" description="Disordered" evidence="1">
    <location>
        <begin position="1"/>
        <end position="21"/>
    </location>
</feature>
<dbReference type="AlphaFoldDB" id="A0A371H2E5"/>
<evidence type="ECO:0000313" key="2">
    <source>
        <dbReference type="EMBL" id="RDX96970.1"/>
    </source>
</evidence>
<accession>A0A371H2E5</accession>
<evidence type="ECO:0000313" key="3">
    <source>
        <dbReference type="Proteomes" id="UP000257109"/>
    </source>
</evidence>
<reference evidence="2" key="1">
    <citation type="submission" date="2018-05" db="EMBL/GenBank/DDBJ databases">
        <title>Draft genome of Mucuna pruriens seed.</title>
        <authorList>
            <person name="Nnadi N.E."/>
            <person name="Vos R."/>
            <person name="Hasami M.H."/>
            <person name="Devisetty U.K."/>
            <person name="Aguiy J.C."/>
        </authorList>
    </citation>
    <scope>NUCLEOTIDE SEQUENCE [LARGE SCALE GENOMIC DNA]</scope>
    <source>
        <strain evidence="2">JCA_2017</strain>
    </source>
</reference>
<proteinExistence type="predicted"/>
<organism evidence="2 3">
    <name type="scientific">Mucuna pruriens</name>
    <name type="common">Velvet bean</name>
    <name type="synonym">Dolichos pruriens</name>
    <dbReference type="NCBI Taxonomy" id="157652"/>
    <lineage>
        <taxon>Eukaryota</taxon>
        <taxon>Viridiplantae</taxon>
        <taxon>Streptophyta</taxon>
        <taxon>Embryophyta</taxon>
        <taxon>Tracheophyta</taxon>
        <taxon>Spermatophyta</taxon>
        <taxon>Magnoliopsida</taxon>
        <taxon>eudicotyledons</taxon>
        <taxon>Gunneridae</taxon>
        <taxon>Pentapetalae</taxon>
        <taxon>rosids</taxon>
        <taxon>fabids</taxon>
        <taxon>Fabales</taxon>
        <taxon>Fabaceae</taxon>
        <taxon>Papilionoideae</taxon>
        <taxon>50 kb inversion clade</taxon>
        <taxon>NPAAA clade</taxon>
        <taxon>indigoferoid/millettioid clade</taxon>
        <taxon>Phaseoleae</taxon>
        <taxon>Mucuna</taxon>
    </lineage>
</organism>
<sequence length="119" mass="13342">MVRNHTVSDPAECSKRKGKKKPAVAKRLTAFLISHDSFALILMGDLIIAASNKEIGERIEVGKKNGVEVEGKKRGYEITVSWLARENGHGRSERDHKSHRHKLEQEFPCTLLLLPSLCV</sequence>
<evidence type="ECO:0000256" key="1">
    <source>
        <dbReference type="SAM" id="MobiDB-lite"/>
    </source>
</evidence>